<dbReference type="Pfam" id="PF15991">
    <property type="entry name" value="G_path_suppress"/>
    <property type="match status" value="1"/>
</dbReference>
<proteinExistence type="predicted"/>
<organism evidence="2 3">
    <name type="scientific">Chironomus riparius</name>
    <dbReference type="NCBI Taxonomy" id="315576"/>
    <lineage>
        <taxon>Eukaryota</taxon>
        <taxon>Metazoa</taxon>
        <taxon>Ecdysozoa</taxon>
        <taxon>Arthropoda</taxon>
        <taxon>Hexapoda</taxon>
        <taxon>Insecta</taxon>
        <taxon>Pterygota</taxon>
        <taxon>Neoptera</taxon>
        <taxon>Endopterygota</taxon>
        <taxon>Diptera</taxon>
        <taxon>Nematocera</taxon>
        <taxon>Chironomoidea</taxon>
        <taxon>Chironomidae</taxon>
        <taxon>Chironominae</taxon>
        <taxon>Chironomus</taxon>
    </lineage>
</organism>
<dbReference type="AlphaFoldDB" id="A0A9N9RR26"/>
<gene>
    <name evidence="2" type="ORF">CHIRRI_LOCUS4525</name>
</gene>
<feature type="region of interest" description="Disordered" evidence="1">
    <location>
        <begin position="213"/>
        <end position="238"/>
    </location>
</feature>
<dbReference type="InterPro" id="IPR026094">
    <property type="entry name" value="GPS2"/>
</dbReference>
<evidence type="ECO:0000313" key="2">
    <source>
        <dbReference type="EMBL" id="CAG9801603.1"/>
    </source>
</evidence>
<dbReference type="PANTHER" id="PTHR22654:SF2">
    <property type="entry name" value="G PROTEIN PATHWAY SUPPRESSOR 2"/>
    <property type="match status" value="1"/>
</dbReference>
<evidence type="ECO:0000256" key="1">
    <source>
        <dbReference type="SAM" id="MobiDB-lite"/>
    </source>
</evidence>
<dbReference type="Proteomes" id="UP001153620">
    <property type="component" value="Chromosome 1"/>
</dbReference>
<keyword evidence="3" id="KW-1185">Reference proteome</keyword>
<dbReference type="EMBL" id="OU895877">
    <property type="protein sequence ID" value="CAG9801603.1"/>
    <property type="molecule type" value="Genomic_DNA"/>
</dbReference>
<feature type="compositionally biased region" description="Low complexity" evidence="1">
    <location>
        <begin position="221"/>
        <end position="236"/>
    </location>
</feature>
<reference evidence="2" key="2">
    <citation type="submission" date="2022-10" db="EMBL/GenBank/DDBJ databases">
        <authorList>
            <consortium name="ENA_rothamsted_submissions"/>
            <consortium name="culmorum"/>
            <person name="King R."/>
        </authorList>
    </citation>
    <scope>NUCLEOTIDE SEQUENCE</scope>
</reference>
<accession>A0A9N9RR26</accession>
<reference evidence="2" key="1">
    <citation type="submission" date="2022-01" db="EMBL/GenBank/DDBJ databases">
        <authorList>
            <person name="King R."/>
        </authorList>
    </citation>
    <scope>NUCLEOTIDE SEQUENCE</scope>
</reference>
<evidence type="ECO:0000313" key="3">
    <source>
        <dbReference type="Proteomes" id="UP001153620"/>
    </source>
</evidence>
<sequence>MSAKKYNIAKREDAKKEETEDKLWISLKRHIMRERERKKQRELETAKEEQLRNEREARKKQDNIKTLGKTQEEIQQVEEQMIQLKNKKHQLFLQLKALITKEVEMEKLRKESEIVNVRNDVGLAYQPYSSNDKGGVKRPHSPVNQADYYKHGGQTQRYLPPKTDSGITGNRLWYNPAKYAQSQTHQGWPISNVPNRGYIQQTVPSHPILIPHNDPTPQLVKQQTSSQQSKTNSISIEKIPTPQQDFALHRRLLSSAVPPSTQAPTQTFFTASGQIVYPEYITQNRDFPNK</sequence>
<dbReference type="PANTHER" id="PTHR22654">
    <property type="entry name" value="G PROTEIN PATHWAY SUPPRESSOR 2"/>
    <property type="match status" value="1"/>
</dbReference>
<dbReference type="OrthoDB" id="10038194at2759"/>
<feature type="compositionally biased region" description="Basic and acidic residues" evidence="1">
    <location>
        <begin position="35"/>
        <end position="63"/>
    </location>
</feature>
<dbReference type="GO" id="GO:0006357">
    <property type="term" value="P:regulation of transcription by RNA polymerase II"/>
    <property type="evidence" value="ECO:0007669"/>
    <property type="project" value="TreeGrafter"/>
</dbReference>
<protein>
    <submittedName>
        <fullName evidence="2">Uncharacterized protein</fullName>
    </submittedName>
</protein>
<dbReference type="GO" id="GO:0005667">
    <property type="term" value="C:transcription regulator complex"/>
    <property type="evidence" value="ECO:0007669"/>
    <property type="project" value="TreeGrafter"/>
</dbReference>
<dbReference type="GO" id="GO:0003712">
    <property type="term" value="F:transcription coregulator activity"/>
    <property type="evidence" value="ECO:0007669"/>
    <property type="project" value="TreeGrafter"/>
</dbReference>
<feature type="region of interest" description="Disordered" evidence="1">
    <location>
        <begin position="35"/>
        <end position="64"/>
    </location>
</feature>
<name>A0A9N9RR26_9DIPT</name>